<evidence type="ECO:0000313" key="5">
    <source>
        <dbReference type="Proteomes" id="UP000222542"/>
    </source>
</evidence>
<proteinExistence type="inferred from homology"/>
<sequence>MRGAETTEQGNCSVVRGSPQCCEKKLMIVDLLPGISYNMQTTNCCKGEVLKSMTQDLGRYGASFEMGIGIASDDGSSPRIPEKFTLGIRRYTCGQPFPVPPSKFSIDKGRRKTKAVATWSVSLSVFYSKTIVPCSICSCGCQGQLAANQCVK</sequence>
<dbReference type="STRING" id="4072.A0A2G2Z7F2"/>
<dbReference type="PANTHER" id="PTHR31673">
    <property type="entry name" value="PROTEIN COBRA"/>
    <property type="match status" value="1"/>
</dbReference>
<dbReference type="GO" id="GO:0010215">
    <property type="term" value="P:cellulose microfibril organization"/>
    <property type="evidence" value="ECO:0007669"/>
    <property type="project" value="InterPro"/>
</dbReference>
<gene>
    <name evidence="4" type="ORF">T459_15988</name>
</gene>
<keyword evidence="2" id="KW-0732">Signal</keyword>
<comment type="similarity">
    <text evidence="1">Belongs to the COBRA family.</text>
</comment>
<keyword evidence="5" id="KW-1185">Reference proteome</keyword>
<dbReference type="InterPro" id="IPR006918">
    <property type="entry name" value="COBRA_pln"/>
</dbReference>
<evidence type="ECO:0000256" key="3">
    <source>
        <dbReference type="ARBA" id="ARBA00023180"/>
    </source>
</evidence>
<name>A0A2G2Z7F2_CAPAN</name>
<dbReference type="GO" id="GO:0016020">
    <property type="term" value="C:membrane"/>
    <property type="evidence" value="ECO:0007669"/>
    <property type="project" value="InterPro"/>
</dbReference>
<evidence type="ECO:0008006" key="6">
    <source>
        <dbReference type="Google" id="ProtNLM"/>
    </source>
</evidence>
<organism evidence="4 5">
    <name type="scientific">Capsicum annuum</name>
    <name type="common">Capsicum pepper</name>
    <dbReference type="NCBI Taxonomy" id="4072"/>
    <lineage>
        <taxon>Eukaryota</taxon>
        <taxon>Viridiplantae</taxon>
        <taxon>Streptophyta</taxon>
        <taxon>Embryophyta</taxon>
        <taxon>Tracheophyta</taxon>
        <taxon>Spermatophyta</taxon>
        <taxon>Magnoliopsida</taxon>
        <taxon>eudicotyledons</taxon>
        <taxon>Gunneridae</taxon>
        <taxon>Pentapetalae</taxon>
        <taxon>asterids</taxon>
        <taxon>lamiids</taxon>
        <taxon>Solanales</taxon>
        <taxon>Solanaceae</taxon>
        <taxon>Solanoideae</taxon>
        <taxon>Capsiceae</taxon>
        <taxon>Capsicum</taxon>
    </lineage>
</organism>
<accession>A0A2G2Z7F2</accession>
<protein>
    <recommendedName>
        <fullName evidence="6">COBRA-like protein 6</fullName>
    </recommendedName>
</protein>
<evidence type="ECO:0000256" key="2">
    <source>
        <dbReference type="ARBA" id="ARBA00022729"/>
    </source>
</evidence>
<evidence type="ECO:0000256" key="1">
    <source>
        <dbReference type="ARBA" id="ARBA00005507"/>
    </source>
</evidence>
<dbReference type="PANTHER" id="PTHR31673:SF30">
    <property type="entry name" value="COBRA-LIKE PROTEIN 6"/>
    <property type="match status" value="1"/>
</dbReference>
<reference evidence="4 5" key="1">
    <citation type="journal article" date="2014" name="Nat. Genet.">
        <title>Genome sequence of the hot pepper provides insights into the evolution of pungency in Capsicum species.</title>
        <authorList>
            <person name="Kim S."/>
            <person name="Park M."/>
            <person name="Yeom S.I."/>
            <person name="Kim Y.M."/>
            <person name="Lee J.M."/>
            <person name="Lee H.A."/>
            <person name="Seo E."/>
            <person name="Choi J."/>
            <person name="Cheong K."/>
            <person name="Kim K.T."/>
            <person name="Jung K."/>
            <person name="Lee G.W."/>
            <person name="Oh S.K."/>
            <person name="Bae C."/>
            <person name="Kim S.B."/>
            <person name="Lee H.Y."/>
            <person name="Kim S.Y."/>
            <person name="Kim M.S."/>
            <person name="Kang B.C."/>
            <person name="Jo Y.D."/>
            <person name="Yang H.B."/>
            <person name="Jeong H.J."/>
            <person name="Kang W.H."/>
            <person name="Kwon J.K."/>
            <person name="Shin C."/>
            <person name="Lim J.Y."/>
            <person name="Park J.H."/>
            <person name="Huh J.H."/>
            <person name="Kim J.S."/>
            <person name="Kim B.D."/>
            <person name="Cohen O."/>
            <person name="Paran I."/>
            <person name="Suh M.C."/>
            <person name="Lee S.B."/>
            <person name="Kim Y.K."/>
            <person name="Shin Y."/>
            <person name="Noh S.J."/>
            <person name="Park J."/>
            <person name="Seo Y.S."/>
            <person name="Kwon S.Y."/>
            <person name="Kim H.A."/>
            <person name="Park J.M."/>
            <person name="Kim H.J."/>
            <person name="Choi S.B."/>
            <person name="Bosland P.W."/>
            <person name="Reeves G."/>
            <person name="Jo S.H."/>
            <person name="Lee B.W."/>
            <person name="Cho H.T."/>
            <person name="Choi H.S."/>
            <person name="Lee M.S."/>
            <person name="Yu Y."/>
            <person name="Do Choi Y."/>
            <person name="Park B.S."/>
            <person name="van Deynze A."/>
            <person name="Ashrafi H."/>
            <person name="Hill T."/>
            <person name="Kim W.T."/>
            <person name="Pai H.S."/>
            <person name="Ahn H.K."/>
            <person name="Yeam I."/>
            <person name="Giovannoni J.J."/>
            <person name="Rose J.K."/>
            <person name="Sorensen I."/>
            <person name="Lee S.J."/>
            <person name="Kim R.W."/>
            <person name="Choi I.Y."/>
            <person name="Choi B.S."/>
            <person name="Lim J.S."/>
            <person name="Lee Y.H."/>
            <person name="Choi D."/>
        </authorList>
    </citation>
    <scope>NUCLEOTIDE SEQUENCE [LARGE SCALE GENOMIC DNA]</scope>
    <source>
        <strain evidence="5">cv. CM334</strain>
    </source>
</reference>
<dbReference type="EMBL" id="AYRZ02000006">
    <property type="protein sequence ID" value="PHT77936.1"/>
    <property type="molecule type" value="Genomic_DNA"/>
</dbReference>
<keyword evidence="3" id="KW-0325">Glycoprotein</keyword>
<comment type="caution">
    <text evidence="4">The sequence shown here is derived from an EMBL/GenBank/DDBJ whole genome shotgun (WGS) entry which is preliminary data.</text>
</comment>
<dbReference type="Gramene" id="PHT77936">
    <property type="protein sequence ID" value="PHT77936"/>
    <property type="gene ID" value="T459_15988"/>
</dbReference>
<dbReference type="AlphaFoldDB" id="A0A2G2Z7F2"/>
<dbReference type="Proteomes" id="UP000222542">
    <property type="component" value="Unassembled WGS sequence"/>
</dbReference>
<reference evidence="4 5" key="2">
    <citation type="journal article" date="2017" name="Genome Biol.">
        <title>New reference genome sequences of hot pepper reveal the massive evolution of plant disease-resistance genes by retroduplication.</title>
        <authorList>
            <person name="Kim S."/>
            <person name="Park J."/>
            <person name="Yeom S.I."/>
            <person name="Kim Y.M."/>
            <person name="Seo E."/>
            <person name="Kim K.T."/>
            <person name="Kim M.S."/>
            <person name="Lee J.M."/>
            <person name="Cheong K."/>
            <person name="Shin H.S."/>
            <person name="Kim S.B."/>
            <person name="Han K."/>
            <person name="Lee J."/>
            <person name="Park M."/>
            <person name="Lee H.A."/>
            <person name="Lee H.Y."/>
            <person name="Lee Y."/>
            <person name="Oh S."/>
            <person name="Lee J.H."/>
            <person name="Choi E."/>
            <person name="Choi E."/>
            <person name="Lee S.E."/>
            <person name="Jeon J."/>
            <person name="Kim H."/>
            <person name="Choi G."/>
            <person name="Song H."/>
            <person name="Lee J."/>
            <person name="Lee S.C."/>
            <person name="Kwon J.K."/>
            <person name="Lee H.Y."/>
            <person name="Koo N."/>
            <person name="Hong Y."/>
            <person name="Kim R.W."/>
            <person name="Kang W.H."/>
            <person name="Huh J.H."/>
            <person name="Kang B.C."/>
            <person name="Yang T.J."/>
            <person name="Lee Y.H."/>
            <person name="Bennetzen J.L."/>
            <person name="Choi D."/>
        </authorList>
    </citation>
    <scope>NUCLEOTIDE SEQUENCE [LARGE SCALE GENOMIC DNA]</scope>
    <source>
        <strain evidence="5">cv. CM334</strain>
    </source>
</reference>
<evidence type="ECO:0000313" key="4">
    <source>
        <dbReference type="EMBL" id="PHT77936.1"/>
    </source>
</evidence>
<dbReference type="Pfam" id="PF04833">
    <property type="entry name" value="COBRA"/>
    <property type="match status" value="1"/>
</dbReference>